<protein>
    <recommendedName>
        <fullName evidence="7">Iron hydrogenase small subunit domain-containing protein</fullName>
    </recommendedName>
</protein>
<sequence length="459" mass="51682">MTSRFSGALQITNLDDFITPSQECIKPIEIQKSKSKTGAKIKIEEDGTPFVLNEAGQSEKLQKVEITLADCLACSGCITSAETVLVTQQSQEELMRVFREKISQCESKNGVYSTYIAVSLSVQAVLSIAERYSLDPERALNKLAGYFYQLGADIVLDMTVADDFALLESAKEFIERYKAAKGGAVNQLPMLSSSCPGWVCYAEKTHAETMGLLPEQVYHVTVMPCYDKKLEASREDFYNYERKSRDVDCVITPIELEQMFNEHNVSLNEIHEKEVGKLVESQMKDFKNNLCGHSGSGSGGYAEFILCFAARHLFDETDVTVEFKNLRNPDFQEVVFQKDGQTLLTFAIANGFRNIQNLVQKLKRGKCPYDYVEVMACPSGCLNGGAQIRPLNNIQPRELALKLESMYQKLPQSNPEQNSLVQNLYKNWLGGEYTDKALAYFHTQYHEIKKIDTALAIKW</sequence>
<evidence type="ECO:0000259" key="7">
    <source>
        <dbReference type="SMART" id="SM00902"/>
    </source>
</evidence>
<dbReference type="Proteomes" id="UP001432146">
    <property type="component" value="Unassembled WGS sequence"/>
</dbReference>
<organism evidence="8 9">
    <name type="scientific">Tetragonisca angustula</name>
    <dbReference type="NCBI Taxonomy" id="166442"/>
    <lineage>
        <taxon>Eukaryota</taxon>
        <taxon>Metazoa</taxon>
        <taxon>Ecdysozoa</taxon>
        <taxon>Arthropoda</taxon>
        <taxon>Hexapoda</taxon>
        <taxon>Insecta</taxon>
        <taxon>Pterygota</taxon>
        <taxon>Neoptera</taxon>
        <taxon>Endopterygota</taxon>
        <taxon>Hymenoptera</taxon>
        <taxon>Apocrita</taxon>
        <taxon>Aculeata</taxon>
        <taxon>Apoidea</taxon>
        <taxon>Anthophila</taxon>
        <taxon>Apidae</taxon>
        <taxon>Tetragonisca</taxon>
    </lineage>
</organism>
<reference evidence="8 9" key="1">
    <citation type="submission" date="2024-05" db="EMBL/GenBank/DDBJ databases">
        <title>The nuclear and mitochondrial genome assemblies of Tetragonisca angustula (Apidae: Meliponini), a tiny yet remarkable pollinator in the Neotropics.</title>
        <authorList>
            <person name="Ferrari R."/>
            <person name="Ricardo P.C."/>
            <person name="Dias F.C."/>
            <person name="Araujo N.S."/>
            <person name="Soares D.O."/>
            <person name="Zhou Q.-S."/>
            <person name="Zhu C.-D."/>
            <person name="Coutinho L."/>
            <person name="Airas M.C."/>
            <person name="Batista T.M."/>
        </authorList>
    </citation>
    <scope>NUCLEOTIDE SEQUENCE [LARGE SCALE GENOMIC DNA]</scope>
    <source>
        <strain evidence="8">ASF017062</strain>
        <tissue evidence="8">Abdomen</tissue>
    </source>
</reference>
<evidence type="ECO:0000256" key="6">
    <source>
        <dbReference type="ARBA" id="ARBA00025700"/>
    </source>
</evidence>
<evidence type="ECO:0000313" key="8">
    <source>
        <dbReference type="EMBL" id="KAK9298020.1"/>
    </source>
</evidence>
<comment type="similarity">
    <text evidence="1">Belongs to the NARF family.</text>
</comment>
<accession>A0AAW0ZJV7</accession>
<gene>
    <name evidence="8" type="ORF">QLX08_008534</name>
</gene>
<evidence type="ECO:0000256" key="4">
    <source>
        <dbReference type="ARBA" id="ARBA00023004"/>
    </source>
</evidence>
<dbReference type="GO" id="GO:0046872">
    <property type="term" value="F:metal ion binding"/>
    <property type="evidence" value="ECO:0007669"/>
    <property type="project" value="UniProtKB-KW"/>
</dbReference>
<dbReference type="AlphaFoldDB" id="A0AAW0ZJV7"/>
<dbReference type="Gene3D" id="3.40.950.10">
    <property type="entry name" value="Fe-only Hydrogenase (Larger Subunit), Chain L, domain 3"/>
    <property type="match status" value="2"/>
</dbReference>
<keyword evidence="5" id="KW-0411">Iron-sulfur</keyword>
<dbReference type="Pfam" id="PF02906">
    <property type="entry name" value="Fe_hyd_lg_C"/>
    <property type="match status" value="2"/>
</dbReference>
<dbReference type="SMART" id="SM00902">
    <property type="entry name" value="Fe_hyd_SSU"/>
    <property type="match status" value="1"/>
</dbReference>
<dbReference type="Pfam" id="PF02256">
    <property type="entry name" value="Fe_hyd_SSU"/>
    <property type="match status" value="1"/>
</dbReference>
<dbReference type="SUPFAM" id="SSF53920">
    <property type="entry name" value="Fe-only hydrogenase"/>
    <property type="match status" value="1"/>
</dbReference>
<keyword evidence="9" id="KW-1185">Reference proteome</keyword>
<evidence type="ECO:0000256" key="3">
    <source>
        <dbReference type="ARBA" id="ARBA00022723"/>
    </source>
</evidence>
<dbReference type="PANTHER" id="PTHR11615">
    <property type="entry name" value="NITRATE, FORMATE, IRON DEHYDROGENASE"/>
    <property type="match status" value="1"/>
</dbReference>
<name>A0AAW0ZJV7_9HYME</name>
<dbReference type="FunFam" id="3.30.70.20:FF:000042">
    <property type="entry name" value="Cytosolic Fe-S cluster assembly factor NAR1"/>
    <property type="match status" value="1"/>
</dbReference>
<dbReference type="InterPro" id="IPR004108">
    <property type="entry name" value="Fe_hydrogenase_lsu_C"/>
</dbReference>
<dbReference type="GO" id="GO:0051539">
    <property type="term" value="F:4 iron, 4 sulfur cluster binding"/>
    <property type="evidence" value="ECO:0007669"/>
    <property type="project" value="UniProtKB-KW"/>
</dbReference>
<proteinExistence type="inferred from homology"/>
<keyword evidence="3" id="KW-0479">Metal-binding</keyword>
<evidence type="ECO:0000313" key="9">
    <source>
        <dbReference type="Proteomes" id="UP001432146"/>
    </source>
</evidence>
<dbReference type="InterPro" id="IPR009016">
    <property type="entry name" value="Fe_hydrogenase"/>
</dbReference>
<dbReference type="Gene3D" id="3.40.50.1780">
    <property type="match status" value="2"/>
</dbReference>
<comment type="function">
    <text evidence="6">Component of the cytosolic iron-sulfur (Fe/S) protein assembly machinery. Required for maturation of extramitochondrial Fe/S proteins.</text>
</comment>
<dbReference type="InterPro" id="IPR003149">
    <property type="entry name" value="Fe_hydrogenase_ssu"/>
</dbReference>
<keyword evidence="4" id="KW-0408">Iron</keyword>
<evidence type="ECO:0000256" key="5">
    <source>
        <dbReference type="ARBA" id="ARBA00023014"/>
    </source>
</evidence>
<keyword evidence="2" id="KW-0004">4Fe-4S</keyword>
<evidence type="ECO:0000256" key="2">
    <source>
        <dbReference type="ARBA" id="ARBA00022485"/>
    </source>
</evidence>
<comment type="caution">
    <text evidence="8">The sequence shown here is derived from an EMBL/GenBank/DDBJ whole genome shotgun (WGS) entry which is preliminary data.</text>
</comment>
<evidence type="ECO:0000256" key="1">
    <source>
        <dbReference type="ARBA" id="ARBA00006596"/>
    </source>
</evidence>
<dbReference type="EMBL" id="JAWNGG020000182">
    <property type="protein sequence ID" value="KAK9298020.1"/>
    <property type="molecule type" value="Genomic_DNA"/>
</dbReference>
<dbReference type="InterPro" id="IPR050340">
    <property type="entry name" value="Cytosolic_Fe-S_CAF"/>
</dbReference>
<feature type="domain" description="Iron hydrogenase small subunit" evidence="7">
    <location>
        <begin position="393"/>
        <end position="449"/>
    </location>
</feature>